<accession>A0A194QV80</accession>
<dbReference type="PANTHER" id="PTHR23042">
    <property type="entry name" value="CIRCADIAN PROTEIN CLOCK/ARNT/BMAL/PAS"/>
    <property type="match status" value="1"/>
</dbReference>
<reference evidence="3 4" key="1">
    <citation type="journal article" date="2015" name="Nat. Commun.">
        <title>Outbred genome sequencing and CRISPR/Cas9 gene editing in butterflies.</title>
        <authorList>
            <person name="Li X."/>
            <person name="Fan D."/>
            <person name="Zhang W."/>
            <person name="Liu G."/>
            <person name="Zhang L."/>
            <person name="Zhao L."/>
            <person name="Fang X."/>
            <person name="Chen L."/>
            <person name="Dong Y."/>
            <person name="Chen Y."/>
            <person name="Ding Y."/>
            <person name="Zhao R."/>
            <person name="Feng M."/>
            <person name="Zhu Y."/>
            <person name="Feng Y."/>
            <person name="Jiang X."/>
            <person name="Zhu D."/>
            <person name="Xiang H."/>
            <person name="Feng X."/>
            <person name="Li S."/>
            <person name="Wang J."/>
            <person name="Zhang G."/>
            <person name="Kronforst M.R."/>
            <person name="Wang W."/>
        </authorList>
    </citation>
    <scope>NUCLEOTIDE SEQUENCE [LARGE SCALE GENOMIC DNA]</scope>
    <source>
        <strain evidence="3">Ya'a_city_454_Pm</strain>
        <tissue evidence="3">Whole body</tissue>
    </source>
</reference>
<sequence length="998" mass="113418">MRRKINKTRSGTQVFGDSLDSANQFGVSSVEALISFLNGFIITTTYKGLVVVISPNVEQYLGYTELELIGHNIINIIHEEDQQMMLEQLIPRSYLLGPHDEILFPEDPESKKKVAEALRNEKRSFNIRFKKNGQRNEKHIYINCHIEGSFRKSDRACRSNNRRSQMVRRLRARGRHWCSSGNDVVFIGVVRPSYETFVTESKLDSTLMEYRTRHSIDGEIISCDSRISVATGYMASEVQGANAMNFMHRDDVRWVVVALREMYDHHRLSGESCYRLMTKCGSFVYMRTKGFLEVDKNTGAVTSFVCINRVVDKEEGKQLNMEMKKKFMMLVNNTDETPPEDDDDEEVNDRQGLPVEDPQQLQKVILHLVTNLPSPSTDITQLNSPFQEERSPYRLSIIPPKKERIVNAIDKIYNVNDRQGLPVEDPQQLQKVILHLVTNLPSPSTDITQLNSPFQEERSPYRLSIIPPKKERIVNAIDKIYNVIQCFKYIPSSLRYKKENIPKSLQSKESPSETMASNPEKPEKSKKSEKSNSGTDPPTSNNSQPKSDYDTVSQNIDPFSFYPDVFPGTSTEISPQAGPSGLQRPIDPLILRRLYISEPEYIAENHTQVSSTIKDSIKTYAVMIPAIVSGKFDESHSSSFDANRYVQPLCPTPDVDVNQPETTDASNPVQYRSYPEPSSSTMRQLKNSAPEHRGSSDRTQASGSFHSWQVPKSNNNYPRGSSYYSPHSVVTYPNIIPINQPPWNRGTHGSWYISENLPAQGIQAVQAGPSRPPPIPNYPITPYPFNPSWQQGYPTYMPEYSNIYQQFEPQAEVKRHYYATKSDEVPSKRQNVGTIAATEYFQQENTQQPMTTTQEDLLSFLEDFTLPKSHVEEGGGILDDFVNTNLSLNMQPHDRAWEEQELGLCLALLEENPIDVPIDPDFELPDVDIVNQISSPMPLASYASFQEPSDVQAGLRFQSETEAPNLGDDYINIDDVEETIQYLARKVEIIKAVETLQK</sequence>
<dbReference type="CDD" id="cd00130">
    <property type="entry name" value="PAS"/>
    <property type="match status" value="1"/>
</dbReference>
<dbReference type="NCBIfam" id="TIGR00229">
    <property type="entry name" value="sensory_box"/>
    <property type="match status" value="1"/>
</dbReference>
<dbReference type="PROSITE" id="PS50112">
    <property type="entry name" value="PAS"/>
    <property type="match status" value="1"/>
</dbReference>
<dbReference type="Gene3D" id="3.30.450.20">
    <property type="entry name" value="PAS domain"/>
    <property type="match status" value="2"/>
</dbReference>
<dbReference type="InterPro" id="IPR000014">
    <property type="entry name" value="PAS"/>
</dbReference>
<dbReference type="Pfam" id="PF14598">
    <property type="entry name" value="PAS_11"/>
    <property type="match status" value="1"/>
</dbReference>
<dbReference type="AlphaFoldDB" id="A0A194QV80"/>
<feature type="compositionally biased region" description="Basic and acidic residues" evidence="1">
    <location>
        <begin position="520"/>
        <end position="530"/>
    </location>
</feature>
<dbReference type="EMBL" id="KQ461108">
    <property type="protein sequence ID" value="KPJ09224.1"/>
    <property type="molecule type" value="Genomic_DNA"/>
</dbReference>
<dbReference type="InParanoid" id="A0A194QV80"/>
<evidence type="ECO:0000313" key="4">
    <source>
        <dbReference type="Proteomes" id="UP000053240"/>
    </source>
</evidence>
<dbReference type="SUPFAM" id="SSF55785">
    <property type="entry name" value="PYP-like sensor domain (PAS domain)"/>
    <property type="match status" value="2"/>
</dbReference>
<feature type="compositionally biased region" description="Polar residues" evidence="1">
    <location>
        <begin position="659"/>
        <end position="687"/>
    </location>
</feature>
<proteinExistence type="predicted"/>
<keyword evidence="4" id="KW-1185">Reference proteome</keyword>
<dbReference type="STRING" id="76193.A0A194QV80"/>
<feature type="domain" description="PAS" evidence="2">
    <location>
        <begin position="26"/>
        <end position="89"/>
    </location>
</feature>
<feature type="compositionally biased region" description="Polar residues" evidence="1">
    <location>
        <begin position="503"/>
        <end position="516"/>
    </location>
</feature>
<feature type="region of interest" description="Disordered" evidence="1">
    <location>
        <begin position="333"/>
        <end position="353"/>
    </location>
</feature>
<evidence type="ECO:0000256" key="1">
    <source>
        <dbReference type="SAM" id="MobiDB-lite"/>
    </source>
</evidence>
<organism evidence="3 4">
    <name type="scientific">Papilio machaon</name>
    <name type="common">Old World swallowtail butterfly</name>
    <dbReference type="NCBI Taxonomy" id="76193"/>
    <lineage>
        <taxon>Eukaryota</taxon>
        <taxon>Metazoa</taxon>
        <taxon>Ecdysozoa</taxon>
        <taxon>Arthropoda</taxon>
        <taxon>Hexapoda</taxon>
        <taxon>Insecta</taxon>
        <taxon>Pterygota</taxon>
        <taxon>Neoptera</taxon>
        <taxon>Endopterygota</taxon>
        <taxon>Lepidoptera</taxon>
        <taxon>Glossata</taxon>
        <taxon>Ditrysia</taxon>
        <taxon>Papilionoidea</taxon>
        <taxon>Papilionidae</taxon>
        <taxon>Papilioninae</taxon>
        <taxon>Papilio</taxon>
    </lineage>
</organism>
<evidence type="ECO:0000259" key="2">
    <source>
        <dbReference type="PROSITE" id="PS50112"/>
    </source>
</evidence>
<dbReference type="Proteomes" id="UP000053240">
    <property type="component" value="Unassembled WGS sequence"/>
</dbReference>
<feature type="compositionally biased region" description="Acidic residues" evidence="1">
    <location>
        <begin position="337"/>
        <end position="347"/>
    </location>
</feature>
<feature type="compositionally biased region" description="Polar residues" evidence="1">
    <location>
        <begin position="534"/>
        <end position="553"/>
    </location>
</feature>
<evidence type="ECO:0000313" key="3">
    <source>
        <dbReference type="EMBL" id="KPJ09224.1"/>
    </source>
</evidence>
<dbReference type="SMART" id="SM00091">
    <property type="entry name" value="PAS"/>
    <property type="match status" value="2"/>
</dbReference>
<gene>
    <name evidence="3" type="ORF">RR48_15365</name>
</gene>
<protein>
    <submittedName>
        <fullName evidence="3">Hypoxia-inducible factor 3-alpha</fullName>
    </submittedName>
</protein>
<feature type="compositionally biased region" description="Polar residues" evidence="1">
    <location>
        <begin position="697"/>
        <end position="712"/>
    </location>
</feature>
<feature type="region of interest" description="Disordered" evidence="1">
    <location>
        <begin position="650"/>
        <end position="712"/>
    </location>
</feature>
<name>A0A194QV80_PAPMA</name>
<dbReference type="InterPro" id="IPR035965">
    <property type="entry name" value="PAS-like_dom_sf"/>
</dbReference>
<dbReference type="InterPro" id="IPR050933">
    <property type="entry name" value="Circadian_TF"/>
</dbReference>
<feature type="region of interest" description="Disordered" evidence="1">
    <location>
        <begin position="501"/>
        <end position="553"/>
    </location>
</feature>